<sequence>MSKIHLMVNLTVKKLIICYTFLFIKKLRSVLIIIKNNIINIEFFNDIQKFSTLYLGTNYKCCMTFIASKLRIYNL</sequence>
<accession>A0A0F9WFF4</accession>
<evidence type="ECO:0000313" key="2">
    <source>
        <dbReference type="Proteomes" id="UP000034350"/>
    </source>
</evidence>
<evidence type="ECO:0000313" key="1">
    <source>
        <dbReference type="EMBL" id="KKO75460.1"/>
    </source>
</evidence>
<dbReference type="GeneID" id="36319514"/>
<organism evidence="1 2">
    <name type="scientific">Vairimorpha ceranae</name>
    <dbReference type="NCBI Taxonomy" id="40302"/>
    <lineage>
        <taxon>Eukaryota</taxon>
        <taxon>Fungi</taxon>
        <taxon>Fungi incertae sedis</taxon>
        <taxon>Microsporidia</taxon>
        <taxon>Nosematidae</taxon>
        <taxon>Vairimorpha</taxon>
    </lineage>
</organism>
<name>A0A0F9WFF4_9MICR</name>
<comment type="caution">
    <text evidence="1">The sequence shown here is derived from an EMBL/GenBank/DDBJ whole genome shotgun (WGS) entry which is preliminary data.</text>
</comment>
<dbReference type="EMBL" id="JPQZ01000021">
    <property type="protein sequence ID" value="KKO75460.1"/>
    <property type="molecule type" value="Genomic_DNA"/>
</dbReference>
<reference evidence="1 2" key="1">
    <citation type="journal article" date="2015" name="Environ. Microbiol.">
        <title>Genome analyses suggest the presence of polyploidy and recent human-driven expansions in eight global populations of the honeybee pathogen Nosema ceranae.</title>
        <authorList>
            <person name="Pelin A."/>
            <person name="Selman M."/>
            <person name="Aris-Brosou S."/>
            <person name="Farinelli L."/>
            <person name="Corradi N."/>
        </authorList>
    </citation>
    <scope>NUCLEOTIDE SEQUENCE [LARGE SCALE GENOMIC DNA]</scope>
    <source>
        <strain evidence="1 2">PA08 1199</strain>
    </source>
</reference>
<keyword evidence="2" id="KW-1185">Reference proteome</keyword>
<protein>
    <submittedName>
        <fullName evidence="1">Uncharacterized protein</fullName>
    </submittedName>
</protein>
<dbReference type="AlphaFoldDB" id="A0A0F9WFF4"/>
<dbReference type="RefSeq" id="XP_024331202.1">
    <property type="nucleotide sequence ID" value="XM_024474589.1"/>
</dbReference>
<dbReference type="VEuPathDB" id="MicrosporidiaDB:AAJ76_2100053651"/>
<gene>
    <name evidence="1" type="ORF">AAJ76_2100053651</name>
</gene>
<dbReference type="Proteomes" id="UP000034350">
    <property type="component" value="Unassembled WGS sequence"/>
</dbReference>
<proteinExistence type="predicted"/>